<organism evidence="11 12">
    <name type="scientific">Basidiobolus ranarum</name>
    <dbReference type="NCBI Taxonomy" id="34480"/>
    <lineage>
        <taxon>Eukaryota</taxon>
        <taxon>Fungi</taxon>
        <taxon>Fungi incertae sedis</taxon>
        <taxon>Zoopagomycota</taxon>
        <taxon>Entomophthoromycotina</taxon>
        <taxon>Basidiobolomycetes</taxon>
        <taxon>Basidiobolales</taxon>
        <taxon>Basidiobolaceae</taxon>
        <taxon>Basidiobolus</taxon>
    </lineage>
</organism>
<evidence type="ECO:0000256" key="7">
    <source>
        <dbReference type="ARBA" id="ARBA00023136"/>
    </source>
</evidence>
<evidence type="ECO:0000256" key="9">
    <source>
        <dbReference type="ARBA" id="ARBA00025413"/>
    </source>
</evidence>
<evidence type="ECO:0000256" key="2">
    <source>
        <dbReference type="ARBA" id="ARBA00006780"/>
    </source>
</evidence>
<reference evidence="11 12" key="1">
    <citation type="submission" date="2023-04" db="EMBL/GenBank/DDBJ databases">
        <title>Genome of Basidiobolus ranarum AG-B5.</title>
        <authorList>
            <person name="Stajich J.E."/>
            <person name="Carter-House D."/>
            <person name="Gryganskyi A."/>
        </authorList>
    </citation>
    <scope>NUCLEOTIDE SEQUENCE [LARGE SCALE GENOMIC DNA]</scope>
    <source>
        <strain evidence="11 12">AG-B5</strain>
    </source>
</reference>
<keyword evidence="6 10" id="KW-0496">Mitochondrion</keyword>
<evidence type="ECO:0000256" key="6">
    <source>
        <dbReference type="ARBA" id="ARBA00023128"/>
    </source>
</evidence>
<comment type="subcellular location">
    <subcellularLocation>
        <location evidence="1">Membrane</location>
        <topology evidence="1">Single-pass membrane protein</topology>
    </subcellularLocation>
    <subcellularLocation>
        <location evidence="10">Mitochondrion inner membrane</location>
        <topology evidence="10">Single-pass membrane protein</topology>
    </subcellularLocation>
</comment>
<comment type="similarity">
    <text evidence="2 10">Belongs to the CBP4 family.</text>
</comment>
<name>A0ABR2W4Z0_9FUNG</name>
<dbReference type="PANTHER" id="PTHR28202">
    <property type="entry name" value="ASSEMBLY FACTOR CBP4"/>
    <property type="match status" value="1"/>
</dbReference>
<gene>
    <name evidence="11" type="ORF">K7432_004495</name>
</gene>
<keyword evidence="4 10" id="KW-0999">Mitochondrion inner membrane</keyword>
<evidence type="ECO:0000256" key="8">
    <source>
        <dbReference type="ARBA" id="ARBA00023186"/>
    </source>
</evidence>
<comment type="caution">
    <text evidence="11">The sequence shown here is derived from an EMBL/GenBank/DDBJ whole genome shotgun (WGS) entry which is preliminary data.</text>
</comment>
<proteinExistence type="inferred from homology"/>
<keyword evidence="3" id="KW-0812">Transmembrane</keyword>
<keyword evidence="8 10" id="KW-0143">Chaperone</keyword>
<dbReference type="EMBL" id="JASJQH010007031">
    <property type="protein sequence ID" value="KAK9719868.1"/>
    <property type="molecule type" value="Genomic_DNA"/>
</dbReference>
<evidence type="ECO:0000256" key="3">
    <source>
        <dbReference type="ARBA" id="ARBA00022692"/>
    </source>
</evidence>
<dbReference type="Proteomes" id="UP001479436">
    <property type="component" value="Unassembled WGS sequence"/>
</dbReference>
<dbReference type="PANTHER" id="PTHR28202:SF1">
    <property type="entry name" value="ASSEMBLY FACTOR CBP4"/>
    <property type="match status" value="1"/>
</dbReference>
<keyword evidence="12" id="KW-1185">Reference proteome</keyword>
<keyword evidence="5" id="KW-1133">Transmembrane helix</keyword>
<evidence type="ECO:0000313" key="12">
    <source>
        <dbReference type="Proteomes" id="UP001479436"/>
    </source>
</evidence>
<sequence>MSKLVKAIVYSGAIMGGAYAMMKLTVPTPEQLYERLPEEMKQEVIKHREERLKKHQLLMETIQKNVDSDRPVWDVQGFEQAKKGEKE</sequence>
<evidence type="ECO:0000256" key="4">
    <source>
        <dbReference type="ARBA" id="ARBA00022792"/>
    </source>
</evidence>
<accession>A0ABR2W4Z0</accession>
<evidence type="ECO:0000313" key="11">
    <source>
        <dbReference type="EMBL" id="KAK9719868.1"/>
    </source>
</evidence>
<dbReference type="Pfam" id="PF07960">
    <property type="entry name" value="CBP4"/>
    <property type="match status" value="1"/>
</dbReference>
<evidence type="ECO:0000256" key="1">
    <source>
        <dbReference type="ARBA" id="ARBA00004167"/>
    </source>
</evidence>
<keyword evidence="7" id="KW-0472">Membrane</keyword>
<dbReference type="InterPro" id="IPR012420">
    <property type="entry name" value="Cbp4"/>
</dbReference>
<protein>
    <recommendedName>
        <fullName evidence="10">Cytochrome b mRNA-processing protein 4</fullName>
    </recommendedName>
</protein>
<evidence type="ECO:0000256" key="10">
    <source>
        <dbReference type="RuleBase" id="RU368005"/>
    </source>
</evidence>
<comment type="function">
    <text evidence="9 10">Essential for the assembly of ubiquinol-cytochrome c reductase. It has a direct effect on the correct occurrence of the Rieske protein, core 4, core 5 and apocytochrome b.</text>
</comment>
<evidence type="ECO:0000256" key="5">
    <source>
        <dbReference type="ARBA" id="ARBA00022989"/>
    </source>
</evidence>